<name>A0A2B7ZNA5_9EURO</name>
<evidence type="ECO:0000313" key="2">
    <source>
        <dbReference type="Proteomes" id="UP000226031"/>
    </source>
</evidence>
<dbReference type="AlphaFoldDB" id="A0A2B7ZNA5"/>
<protein>
    <recommendedName>
        <fullName evidence="3">Aminoglycoside phosphotransferase domain-containing protein</fullName>
    </recommendedName>
</protein>
<accession>A0A2B7ZNA5</accession>
<organism evidence="1 2">
    <name type="scientific">[Emmonsia] crescens</name>
    <dbReference type="NCBI Taxonomy" id="73230"/>
    <lineage>
        <taxon>Eukaryota</taxon>
        <taxon>Fungi</taxon>
        <taxon>Dikarya</taxon>
        <taxon>Ascomycota</taxon>
        <taxon>Pezizomycotina</taxon>
        <taxon>Eurotiomycetes</taxon>
        <taxon>Eurotiomycetidae</taxon>
        <taxon>Onygenales</taxon>
        <taxon>Ajellomycetaceae</taxon>
        <taxon>Emergomyces</taxon>
    </lineage>
</organism>
<gene>
    <name evidence="1" type="ORF">GX50_02047</name>
</gene>
<evidence type="ECO:0008006" key="3">
    <source>
        <dbReference type="Google" id="ProtNLM"/>
    </source>
</evidence>
<evidence type="ECO:0000313" key="1">
    <source>
        <dbReference type="EMBL" id="PGH35125.1"/>
    </source>
</evidence>
<proteinExistence type="predicted"/>
<dbReference type="InterPro" id="IPR025213">
    <property type="entry name" value="Sim4_Fta2"/>
</dbReference>
<reference evidence="1 2" key="1">
    <citation type="submission" date="2017-10" db="EMBL/GenBank/DDBJ databases">
        <title>Comparative genomics in systemic dimorphic fungi from Ajellomycetaceae.</title>
        <authorList>
            <person name="Munoz J.F."/>
            <person name="Mcewen J.G."/>
            <person name="Clay O.K."/>
            <person name="Cuomo C.A."/>
        </authorList>
    </citation>
    <scope>NUCLEOTIDE SEQUENCE [LARGE SCALE GENOMIC DNA]</scope>
    <source>
        <strain evidence="1 2">UAMH4076</strain>
    </source>
</reference>
<dbReference type="Proteomes" id="UP000226031">
    <property type="component" value="Unassembled WGS sequence"/>
</dbReference>
<sequence length="224" mass="26549">MDDRIVDLYLSTKLMDDPDGAKEKKTRLRQFVHHDKEIRSAKRISENGEQGVVFRVKIEGREYCLKVFKQWKFLSLLKIRERTQMLHSPFAYECRAFARLIDVGQNGTWAVKCHGWMRLSEDQFDALKPVVTRQQIATCDRWAIVKDYIHNPFHVDDIPEICKKLPIPKYALIAPMDFHPHNFRESFFVDLGSTRTYPCPPLWGDFFFRKFYETAEEGIKEWEA</sequence>
<comment type="caution">
    <text evidence="1">The sequence shown here is derived from an EMBL/GenBank/DDBJ whole genome shotgun (WGS) entry which is preliminary data.</text>
</comment>
<dbReference type="VEuPathDB" id="FungiDB:EMCG_02871"/>
<keyword evidence="2" id="KW-1185">Reference proteome</keyword>
<dbReference type="EMBL" id="PDND01000027">
    <property type="protein sequence ID" value="PGH35125.1"/>
    <property type="molecule type" value="Genomic_DNA"/>
</dbReference>
<dbReference type="Pfam" id="PF13095">
    <property type="entry name" value="FTA2"/>
    <property type="match status" value="1"/>
</dbReference>